<keyword evidence="1" id="KW-0808">Transferase</keyword>
<protein>
    <submittedName>
        <fullName evidence="4">GNAT family N-acetyltransferase</fullName>
    </submittedName>
</protein>
<dbReference type="InterPro" id="IPR050832">
    <property type="entry name" value="Bact_Acetyltransf"/>
</dbReference>
<organism evidence="4 5">
    <name type="scientific">Catenulispora pinistramenti</name>
    <dbReference type="NCBI Taxonomy" id="2705254"/>
    <lineage>
        <taxon>Bacteria</taxon>
        <taxon>Bacillati</taxon>
        <taxon>Actinomycetota</taxon>
        <taxon>Actinomycetes</taxon>
        <taxon>Catenulisporales</taxon>
        <taxon>Catenulisporaceae</taxon>
        <taxon>Catenulispora</taxon>
    </lineage>
</organism>
<evidence type="ECO:0000256" key="1">
    <source>
        <dbReference type="ARBA" id="ARBA00022679"/>
    </source>
</evidence>
<evidence type="ECO:0000256" key="2">
    <source>
        <dbReference type="ARBA" id="ARBA00023315"/>
    </source>
</evidence>
<dbReference type="PANTHER" id="PTHR43877">
    <property type="entry name" value="AMINOALKYLPHOSPHONATE N-ACETYLTRANSFERASE-RELATED-RELATED"/>
    <property type="match status" value="1"/>
</dbReference>
<keyword evidence="2" id="KW-0012">Acyltransferase</keyword>
<dbReference type="PROSITE" id="PS51186">
    <property type="entry name" value="GNAT"/>
    <property type="match status" value="1"/>
</dbReference>
<dbReference type="InterPro" id="IPR016181">
    <property type="entry name" value="Acyl_CoA_acyltransferase"/>
</dbReference>
<dbReference type="SUPFAM" id="SSF55729">
    <property type="entry name" value="Acyl-CoA N-acyltransferases (Nat)"/>
    <property type="match status" value="1"/>
</dbReference>
<accession>A0ABS5KTU1</accession>
<dbReference type="Proteomes" id="UP000730482">
    <property type="component" value="Unassembled WGS sequence"/>
</dbReference>
<sequence>MTVKPTRNVRLDPMTAQEFGPWRAKTASDYAMAQVREGHWSIETAQQQGWDVTEGLLPAGPETYGQHLWIARDVDTEQRVGSLWVALRTAGPTTEAFVYDVHVEEELRGVGYGRAIMEAATAAARALGAEYIALNVHGSNDRAYQLYKGLGYEVTNLHMRLGL</sequence>
<gene>
    <name evidence="4" type="ORF">KGQ19_21645</name>
</gene>
<dbReference type="InterPro" id="IPR000182">
    <property type="entry name" value="GNAT_dom"/>
</dbReference>
<comment type="caution">
    <text evidence="4">The sequence shown here is derived from an EMBL/GenBank/DDBJ whole genome shotgun (WGS) entry which is preliminary data.</text>
</comment>
<reference evidence="4 5" key="1">
    <citation type="submission" date="2020-02" db="EMBL/GenBank/DDBJ databases">
        <title>Acidophilic actinobacteria isolated from forest soil.</title>
        <authorList>
            <person name="Golinska P."/>
        </authorList>
    </citation>
    <scope>NUCLEOTIDE SEQUENCE [LARGE SCALE GENOMIC DNA]</scope>
    <source>
        <strain evidence="4 5">NL8</strain>
    </source>
</reference>
<dbReference type="RefSeq" id="WP_212011029.1">
    <property type="nucleotide sequence ID" value="NZ_JAAFYZ010000073.1"/>
</dbReference>
<evidence type="ECO:0000313" key="4">
    <source>
        <dbReference type="EMBL" id="MBS2549471.1"/>
    </source>
</evidence>
<proteinExistence type="predicted"/>
<dbReference type="Gene3D" id="3.40.630.30">
    <property type="match status" value="1"/>
</dbReference>
<evidence type="ECO:0000259" key="3">
    <source>
        <dbReference type="PROSITE" id="PS51186"/>
    </source>
</evidence>
<feature type="domain" description="N-acetyltransferase" evidence="3">
    <location>
        <begin position="9"/>
        <end position="163"/>
    </location>
</feature>
<name>A0ABS5KTU1_9ACTN</name>
<keyword evidence="5" id="KW-1185">Reference proteome</keyword>
<evidence type="ECO:0000313" key="5">
    <source>
        <dbReference type="Proteomes" id="UP000730482"/>
    </source>
</evidence>
<dbReference type="EMBL" id="JAAFYZ010000073">
    <property type="protein sequence ID" value="MBS2549471.1"/>
    <property type="molecule type" value="Genomic_DNA"/>
</dbReference>
<dbReference type="Pfam" id="PF00583">
    <property type="entry name" value="Acetyltransf_1"/>
    <property type="match status" value="1"/>
</dbReference>